<keyword evidence="6 9" id="KW-0067">ATP-binding</keyword>
<evidence type="ECO:0000256" key="7">
    <source>
        <dbReference type="ARBA" id="ARBA00047292"/>
    </source>
</evidence>
<comment type="caution">
    <text evidence="13">The sequence shown here is derived from an EMBL/GenBank/DDBJ whole genome shotgun (WGS) entry which is preliminary data.</text>
</comment>
<evidence type="ECO:0000259" key="12">
    <source>
        <dbReference type="PROSITE" id="PS51285"/>
    </source>
</evidence>
<dbReference type="InterPro" id="IPR017441">
    <property type="entry name" value="Protein_kinase_ATP_BS"/>
</dbReference>
<dbReference type="InterPro" id="IPR011009">
    <property type="entry name" value="Kinase-like_dom_sf"/>
</dbReference>
<evidence type="ECO:0000259" key="11">
    <source>
        <dbReference type="PROSITE" id="PS50011"/>
    </source>
</evidence>
<dbReference type="EC" id="2.7.11.11" evidence="1"/>
<proteinExistence type="inferred from homology"/>
<dbReference type="Proteomes" id="UP001516464">
    <property type="component" value="Unassembled WGS sequence"/>
</dbReference>
<evidence type="ECO:0000256" key="3">
    <source>
        <dbReference type="ARBA" id="ARBA00022679"/>
    </source>
</evidence>
<gene>
    <name evidence="13" type="primary">CAPK</name>
    <name evidence="13" type="ORF">TCON_2242</name>
</gene>
<evidence type="ECO:0000256" key="1">
    <source>
        <dbReference type="ARBA" id="ARBA00012444"/>
    </source>
</evidence>
<dbReference type="InterPro" id="IPR000961">
    <property type="entry name" value="AGC-kinase_C"/>
</dbReference>
<dbReference type="Gene3D" id="1.10.510.10">
    <property type="entry name" value="Transferase(Phosphotransferase) domain 1"/>
    <property type="match status" value="1"/>
</dbReference>
<evidence type="ECO:0000256" key="9">
    <source>
        <dbReference type="PROSITE-ProRule" id="PRU10141"/>
    </source>
</evidence>
<evidence type="ECO:0000256" key="5">
    <source>
        <dbReference type="ARBA" id="ARBA00022777"/>
    </source>
</evidence>
<evidence type="ECO:0000256" key="4">
    <source>
        <dbReference type="ARBA" id="ARBA00022741"/>
    </source>
</evidence>
<dbReference type="InterPro" id="IPR000719">
    <property type="entry name" value="Prot_kinase_dom"/>
</dbReference>
<evidence type="ECO:0000256" key="8">
    <source>
        <dbReference type="ARBA" id="ARBA00047454"/>
    </source>
</evidence>
<reference evidence="13 14" key="1">
    <citation type="submission" date="2019-01" db="EMBL/GenBank/DDBJ databases">
        <title>Genomes sequencing and comparative genomics of infectious freshwater microsporidia, Cucumispora dikerogammari and Thelohania contejeani.</title>
        <authorList>
            <person name="Cormier A."/>
            <person name="Giraud I."/>
            <person name="Wattier R."/>
            <person name="Teixeira M."/>
            <person name="Grandjean F."/>
            <person name="Rigaud T."/>
            <person name="Cordaux R."/>
        </authorList>
    </citation>
    <scope>NUCLEOTIDE SEQUENCE [LARGE SCALE GENOMIC DNA]</scope>
    <source>
        <strain evidence="13">T1</strain>
        <tissue evidence="13">Spores</tissue>
    </source>
</reference>
<evidence type="ECO:0000256" key="2">
    <source>
        <dbReference type="ARBA" id="ARBA00022527"/>
    </source>
</evidence>
<dbReference type="EMBL" id="SBIQ01000231">
    <property type="protein sequence ID" value="KAF7682533.1"/>
    <property type="molecule type" value="Genomic_DNA"/>
</dbReference>
<dbReference type="SMART" id="SM00220">
    <property type="entry name" value="S_TKc"/>
    <property type="match status" value="1"/>
</dbReference>
<dbReference type="Gene3D" id="3.30.200.20">
    <property type="entry name" value="Phosphorylase Kinase, domain 1"/>
    <property type="match status" value="1"/>
</dbReference>
<feature type="domain" description="Protein kinase" evidence="11">
    <location>
        <begin position="7"/>
        <end position="263"/>
    </location>
</feature>
<dbReference type="Pfam" id="PF00069">
    <property type="entry name" value="Pkinase"/>
    <property type="match status" value="1"/>
</dbReference>
<name>A0ABQ7HWN6_9MICR</name>
<comment type="catalytic activity">
    <reaction evidence="8">
        <text>L-seryl-[protein] + ATP = O-phospho-L-seryl-[protein] + ADP + H(+)</text>
        <dbReference type="Rhea" id="RHEA:17989"/>
        <dbReference type="Rhea" id="RHEA-COMP:9863"/>
        <dbReference type="Rhea" id="RHEA-COMP:11604"/>
        <dbReference type="ChEBI" id="CHEBI:15378"/>
        <dbReference type="ChEBI" id="CHEBI:29999"/>
        <dbReference type="ChEBI" id="CHEBI:30616"/>
        <dbReference type="ChEBI" id="CHEBI:83421"/>
        <dbReference type="ChEBI" id="CHEBI:456216"/>
        <dbReference type="EC" id="2.7.11.11"/>
    </reaction>
</comment>
<evidence type="ECO:0000313" key="13">
    <source>
        <dbReference type="EMBL" id="KAF7682533.1"/>
    </source>
</evidence>
<keyword evidence="4 9" id="KW-0547">Nucleotide-binding</keyword>
<evidence type="ECO:0000256" key="6">
    <source>
        <dbReference type="ARBA" id="ARBA00022840"/>
    </source>
</evidence>
<sequence>MFREYDFHYIRTIGTGTFSRVYAVKHKINRKYFAIKCMDKRMLLKKRQIENIFNEKNILQKCWGCPFIVKLYDIIVTENKYLMIFNYVSGGELFTWLKHFERFDIDAARFYTSELVLALEYLHDKGIAYRDLKPENILLNASGHIVLTDFGFARYINKVNYEPCGTPDYMAPELLGKNGHNLQVDCWALGIVVYEMVVGSPPFHDSSNYEIYKNILSKKLIKPRGYFLKEKGRACYEFISWLINREIKKRPISAKAMKTHRWFKGVDWVKVSKLECTPPIKPYMKYEGDTNNYPLYPEDDLENLMDKQLHESKPIHFRFIK</sequence>
<feature type="domain" description="AGC-kinase C-terminal" evidence="12">
    <location>
        <begin position="264"/>
        <end position="321"/>
    </location>
</feature>
<dbReference type="SUPFAM" id="SSF56112">
    <property type="entry name" value="Protein kinase-like (PK-like)"/>
    <property type="match status" value="1"/>
</dbReference>
<dbReference type="PROSITE" id="PS51285">
    <property type="entry name" value="AGC_KINASE_CTER"/>
    <property type="match status" value="1"/>
</dbReference>
<comment type="catalytic activity">
    <reaction evidence="7">
        <text>L-threonyl-[protein] + ATP = O-phospho-L-threonyl-[protein] + ADP + H(+)</text>
        <dbReference type="Rhea" id="RHEA:46608"/>
        <dbReference type="Rhea" id="RHEA-COMP:11060"/>
        <dbReference type="Rhea" id="RHEA-COMP:11605"/>
        <dbReference type="ChEBI" id="CHEBI:15378"/>
        <dbReference type="ChEBI" id="CHEBI:30013"/>
        <dbReference type="ChEBI" id="CHEBI:30616"/>
        <dbReference type="ChEBI" id="CHEBI:61977"/>
        <dbReference type="ChEBI" id="CHEBI:456216"/>
        <dbReference type="EC" id="2.7.11.11"/>
    </reaction>
</comment>
<dbReference type="PANTHER" id="PTHR24353">
    <property type="entry name" value="CYCLIC NUCLEOTIDE-DEPENDENT PROTEIN KINASE"/>
    <property type="match status" value="1"/>
</dbReference>
<organism evidence="13 14">
    <name type="scientific">Astathelohania contejeani</name>
    <dbReference type="NCBI Taxonomy" id="164912"/>
    <lineage>
        <taxon>Eukaryota</taxon>
        <taxon>Fungi</taxon>
        <taxon>Fungi incertae sedis</taxon>
        <taxon>Microsporidia</taxon>
        <taxon>Astathelohaniidae</taxon>
        <taxon>Astathelohania</taxon>
    </lineage>
</organism>
<feature type="binding site" evidence="9">
    <location>
        <position position="36"/>
    </location>
    <ligand>
        <name>ATP</name>
        <dbReference type="ChEBI" id="CHEBI:30616"/>
    </ligand>
</feature>
<dbReference type="PROSITE" id="PS50011">
    <property type="entry name" value="PROTEIN_KINASE_DOM"/>
    <property type="match status" value="1"/>
</dbReference>
<accession>A0ABQ7HWN6</accession>
<dbReference type="GO" id="GO:0016301">
    <property type="term" value="F:kinase activity"/>
    <property type="evidence" value="ECO:0007669"/>
    <property type="project" value="UniProtKB-KW"/>
</dbReference>
<dbReference type="PROSITE" id="PS00107">
    <property type="entry name" value="PROTEIN_KINASE_ATP"/>
    <property type="match status" value="1"/>
</dbReference>
<comment type="similarity">
    <text evidence="10">Belongs to the protein kinase superfamily.</text>
</comment>
<dbReference type="InterPro" id="IPR008271">
    <property type="entry name" value="Ser/Thr_kinase_AS"/>
</dbReference>
<dbReference type="PANTHER" id="PTHR24353:SF37">
    <property type="entry name" value="CAMP-DEPENDENT PROTEIN KINASE CATALYTIC SUBUNIT PRKX"/>
    <property type="match status" value="1"/>
</dbReference>
<keyword evidence="5 13" id="KW-0418">Kinase</keyword>
<protein>
    <recommendedName>
        <fullName evidence="1">cAMP-dependent protein kinase</fullName>
        <ecNumber evidence="1">2.7.11.11</ecNumber>
    </recommendedName>
</protein>
<evidence type="ECO:0000256" key="10">
    <source>
        <dbReference type="RuleBase" id="RU000304"/>
    </source>
</evidence>
<dbReference type="PROSITE" id="PS00108">
    <property type="entry name" value="PROTEIN_KINASE_ST"/>
    <property type="match status" value="1"/>
</dbReference>
<keyword evidence="3" id="KW-0808">Transferase</keyword>
<keyword evidence="14" id="KW-1185">Reference proteome</keyword>
<evidence type="ECO:0000313" key="14">
    <source>
        <dbReference type="Proteomes" id="UP001516464"/>
    </source>
</evidence>
<keyword evidence="2 10" id="KW-0723">Serine/threonine-protein kinase</keyword>